<reference evidence="3 4" key="1">
    <citation type="journal article" date="2010" name="Stand. Genomic Sci.">
        <title>Complete genome sequence of Conexibacter woesei type strain (ID131577).</title>
        <authorList>
            <person name="Pukall R."/>
            <person name="Lapidus A."/>
            <person name="Glavina Del Rio T."/>
            <person name="Copeland A."/>
            <person name="Tice H."/>
            <person name="Cheng J.-F."/>
            <person name="Lucas S."/>
            <person name="Chen F."/>
            <person name="Nolan M."/>
            <person name="Bruce D."/>
            <person name="Goodwin L."/>
            <person name="Pitluck S."/>
            <person name="Mavromatis K."/>
            <person name="Ivanova N."/>
            <person name="Ovchinnikova G."/>
            <person name="Pati A."/>
            <person name="Chen A."/>
            <person name="Palaniappan K."/>
            <person name="Land M."/>
            <person name="Hauser L."/>
            <person name="Chang Y.-J."/>
            <person name="Jeffries C.D."/>
            <person name="Chain P."/>
            <person name="Meincke L."/>
            <person name="Sims D."/>
            <person name="Brettin T."/>
            <person name="Detter J.C."/>
            <person name="Rohde M."/>
            <person name="Goeker M."/>
            <person name="Bristow J."/>
            <person name="Eisen J.A."/>
            <person name="Markowitz V."/>
            <person name="Kyrpides N.C."/>
            <person name="Klenk H.-P."/>
            <person name="Hugenholtz P."/>
        </authorList>
    </citation>
    <scope>NUCLEOTIDE SEQUENCE [LARGE SCALE GENOMIC DNA]</scope>
    <source>
        <strain evidence="4">DSM 14684 / CIP 108061 / JCM 11494 / NBRC 100937 / ID131577</strain>
    </source>
</reference>
<evidence type="ECO:0000259" key="1">
    <source>
        <dbReference type="Pfam" id="PF00557"/>
    </source>
</evidence>
<dbReference type="SUPFAM" id="SSF55920">
    <property type="entry name" value="Creatinase/aminopeptidase"/>
    <property type="match status" value="1"/>
</dbReference>
<dbReference type="SUPFAM" id="SSF53092">
    <property type="entry name" value="Creatinase/prolidase N-terminal domain"/>
    <property type="match status" value="1"/>
</dbReference>
<dbReference type="RefSeq" id="WP_012934814.1">
    <property type="nucleotide sequence ID" value="NC_013739.1"/>
</dbReference>
<dbReference type="PANTHER" id="PTHR46112:SF3">
    <property type="entry name" value="AMINOPEPTIDASE YPDF"/>
    <property type="match status" value="1"/>
</dbReference>
<sequence>MTEPTDRLPQLQRAMREQGVDLVAIGPTDALRWLLGYDGSEADERQTTLLVWCDDAAMILPDFCAAGWTAVAGRPPLLSWSDRGGPGDAVAAALARQPAPAVALIDDEMPFHAFERLRPGLGPQPRPARDLLASLRLRKSAADVAAIARAGELISRAVDLAAAHAAPGMTELELKRELERFLWDEGADAIDCVYVQAGANAADPHHVGDRTPLRAGAPVLVDVVAHVDGRCADIAQVVHLGPPSDDYRAHYDAVSRAQDAGVRAAVVGATSDDVARAATQVILDAGLGEWNGPATGHGIGFSGHEPPRVVEGNRDPLPAGAVITVEPGVYIPGRWGIRVEDTIAVTPDGPVRLTRGARPLMVSAP</sequence>
<proteinExistence type="predicted"/>
<dbReference type="Pfam" id="PF01321">
    <property type="entry name" value="Creatinase_N"/>
    <property type="match status" value="1"/>
</dbReference>
<dbReference type="InterPro" id="IPR000994">
    <property type="entry name" value="Pept_M24"/>
</dbReference>
<evidence type="ECO:0000259" key="2">
    <source>
        <dbReference type="Pfam" id="PF01321"/>
    </source>
</evidence>
<dbReference type="KEGG" id="cwo:Cwoe_3345"/>
<dbReference type="EMBL" id="CP001854">
    <property type="protein sequence ID" value="ADB51763.1"/>
    <property type="molecule type" value="Genomic_DNA"/>
</dbReference>
<dbReference type="Proteomes" id="UP000008229">
    <property type="component" value="Chromosome"/>
</dbReference>
<evidence type="ECO:0000313" key="3">
    <source>
        <dbReference type="EMBL" id="ADB51763.1"/>
    </source>
</evidence>
<dbReference type="STRING" id="469383.Cwoe_3345"/>
<dbReference type="AlphaFoldDB" id="D3FF46"/>
<reference evidence="4" key="2">
    <citation type="submission" date="2010-01" db="EMBL/GenBank/DDBJ databases">
        <title>The complete genome of Conexibacter woesei DSM 14684.</title>
        <authorList>
            <consortium name="US DOE Joint Genome Institute (JGI-PGF)"/>
            <person name="Lucas S."/>
            <person name="Copeland A."/>
            <person name="Lapidus A."/>
            <person name="Glavina del Rio T."/>
            <person name="Dalin E."/>
            <person name="Tice H."/>
            <person name="Bruce D."/>
            <person name="Goodwin L."/>
            <person name="Pitluck S."/>
            <person name="Kyrpides N."/>
            <person name="Mavromatis K."/>
            <person name="Ivanova N."/>
            <person name="Mikhailova N."/>
            <person name="Chertkov O."/>
            <person name="Brettin T."/>
            <person name="Detter J.C."/>
            <person name="Han C."/>
            <person name="Larimer F."/>
            <person name="Land M."/>
            <person name="Hauser L."/>
            <person name="Markowitz V."/>
            <person name="Cheng J.-F."/>
            <person name="Hugenholtz P."/>
            <person name="Woyke T."/>
            <person name="Wu D."/>
            <person name="Pukall R."/>
            <person name="Steenblock K."/>
            <person name="Schneider S."/>
            <person name="Klenk H.-P."/>
            <person name="Eisen J.A."/>
        </authorList>
    </citation>
    <scope>NUCLEOTIDE SEQUENCE [LARGE SCALE GENOMIC DNA]</scope>
    <source>
        <strain evidence="4">DSM 14684 / CIP 108061 / JCM 11494 / NBRC 100937 / ID131577</strain>
    </source>
</reference>
<name>D3FF46_CONWI</name>
<keyword evidence="4" id="KW-1185">Reference proteome</keyword>
<dbReference type="PANTHER" id="PTHR46112">
    <property type="entry name" value="AMINOPEPTIDASE"/>
    <property type="match status" value="1"/>
</dbReference>
<dbReference type="InterPro" id="IPR050659">
    <property type="entry name" value="Peptidase_M24B"/>
</dbReference>
<dbReference type="Pfam" id="PF00557">
    <property type="entry name" value="Peptidase_M24"/>
    <property type="match status" value="1"/>
</dbReference>
<dbReference type="eggNOG" id="COG0006">
    <property type="taxonomic scope" value="Bacteria"/>
</dbReference>
<evidence type="ECO:0000313" key="4">
    <source>
        <dbReference type="Proteomes" id="UP000008229"/>
    </source>
</evidence>
<dbReference type="InterPro" id="IPR029149">
    <property type="entry name" value="Creatin/AminoP/Spt16_N"/>
</dbReference>
<dbReference type="OrthoDB" id="9806388at2"/>
<dbReference type="InterPro" id="IPR036005">
    <property type="entry name" value="Creatinase/aminopeptidase-like"/>
</dbReference>
<dbReference type="HOGENOM" id="CLU_017266_4_1_11"/>
<gene>
    <name evidence="3" type="ordered locus">Cwoe_3345</name>
</gene>
<feature type="domain" description="Peptidase M24" evidence="1">
    <location>
        <begin position="146"/>
        <end position="346"/>
    </location>
</feature>
<accession>D3FF46</accession>
<organism evidence="3 4">
    <name type="scientific">Conexibacter woesei (strain DSM 14684 / CCUG 47730 / CIP 108061 / JCM 11494 / NBRC 100937 / ID131577)</name>
    <dbReference type="NCBI Taxonomy" id="469383"/>
    <lineage>
        <taxon>Bacteria</taxon>
        <taxon>Bacillati</taxon>
        <taxon>Actinomycetota</taxon>
        <taxon>Thermoleophilia</taxon>
        <taxon>Solirubrobacterales</taxon>
        <taxon>Conexibacteraceae</taxon>
        <taxon>Conexibacter</taxon>
    </lineage>
</organism>
<protein>
    <submittedName>
        <fullName evidence="3">Peptidase M24</fullName>
    </submittedName>
</protein>
<dbReference type="InterPro" id="IPR000587">
    <property type="entry name" value="Creatinase_N"/>
</dbReference>
<dbReference type="Gene3D" id="3.90.230.10">
    <property type="entry name" value="Creatinase/methionine aminopeptidase superfamily"/>
    <property type="match status" value="1"/>
</dbReference>
<dbReference type="Gene3D" id="3.40.350.10">
    <property type="entry name" value="Creatinase/prolidase N-terminal domain"/>
    <property type="match status" value="1"/>
</dbReference>
<feature type="domain" description="Creatinase N-terminal" evidence="2">
    <location>
        <begin position="7"/>
        <end position="137"/>
    </location>
</feature>